<dbReference type="RefSeq" id="WP_101331463.1">
    <property type="nucleotide sequence ID" value="NZ_PJNH01000002.1"/>
</dbReference>
<keyword evidence="3" id="KW-1185">Reference proteome</keyword>
<dbReference type="EMBL" id="PJNH01000002">
    <property type="protein sequence ID" value="PKR77855.1"/>
    <property type="molecule type" value="Genomic_DNA"/>
</dbReference>
<dbReference type="OrthoDB" id="572332at2"/>
<comment type="similarity">
    <text evidence="1">Belongs to the UPF0311 family.</text>
</comment>
<comment type="caution">
    <text evidence="2">The sequence shown here is derived from an EMBL/GenBank/DDBJ whole genome shotgun (WGS) entry which is preliminary data.</text>
</comment>
<dbReference type="Proteomes" id="UP000243524">
    <property type="component" value="Unassembled WGS sequence"/>
</dbReference>
<sequence>MQHMEAPELNFLFDMELEVEAPHLPGKTPVGNRRVIRVSGGYFQGKELKGEVVPGGDDWITVREDGTIIQDVRILLKTDDGELIMMTYRGIRTGPKEVLERLDRNEKVDLDEYYFSTQPIFETSSEKYSWLNNRLFVSRGVRLEGKVNYSIYSVG</sequence>
<dbReference type="PANTHER" id="PTHR37315">
    <property type="entry name" value="UPF0311 PROTEIN BLR7842"/>
    <property type="match status" value="1"/>
</dbReference>
<dbReference type="HAMAP" id="MF_00775">
    <property type="entry name" value="UPF0311"/>
    <property type="match status" value="1"/>
</dbReference>
<reference evidence="2 3" key="1">
    <citation type="submission" date="2017-06" db="EMBL/GenBank/DDBJ databases">
        <title>the draft geome sequence of Illustriluteabacillus marina B3227.</title>
        <authorList>
            <person name="He R.-H."/>
            <person name="Du Z.-J."/>
        </authorList>
    </citation>
    <scope>NUCLEOTIDE SEQUENCE [LARGE SCALE GENOMIC DNA]</scope>
    <source>
        <strain evidence="2 3">B3227</strain>
    </source>
</reference>
<gene>
    <name evidence="2" type="ORF">CEY16_07960</name>
</gene>
<dbReference type="Pfam" id="PF11578">
    <property type="entry name" value="DUF3237"/>
    <property type="match status" value="1"/>
</dbReference>
<dbReference type="InterPro" id="IPR020915">
    <property type="entry name" value="UPF0311"/>
</dbReference>
<evidence type="ECO:0000256" key="1">
    <source>
        <dbReference type="HAMAP-Rule" id="MF_00775"/>
    </source>
</evidence>
<organism evidence="2 3">
    <name type="scientific">Halalkalibacillus sediminis</name>
    <dbReference type="NCBI Taxonomy" id="2018042"/>
    <lineage>
        <taxon>Bacteria</taxon>
        <taxon>Bacillati</taxon>
        <taxon>Bacillota</taxon>
        <taxon>Bacilli</taxon>
        <taxon>Bacillales</taxon>
        <taxon>Bacillaceae</taxon>
        <taxon>Halalkalibacillus</taxon>
    </lineage>
</organism>
<evidence type="ECO:0000313" key="3">
    <source>
        <dbReference type="Proteomes" id="UP000243524"/>
    </source>
</evidence>
<dbReference type="Gene3D" id="2.40.160.20">
    <property type="match status" value="1"/>
</dbReference>
<dbReference type="PANTHER" id="PTHR37315:SF1">
    <property type="entry name" value="UPF0311 PROTEIN BLR7842"/>
    <property type="match status" value="1"/>
</dbReference>
<protein>
    <recommendedName>
        <fullName evidence="1">UPF0311 protein CEY16_07960</fullName>
    </recommendedName>
</protein>
<proteinExistence type="inferred from homology"/>
<name>A0A2I0QU26_9BACI</name>
<evidence type="ECO:0000313" key="2">
    <source>
        <dbReference type="EMBL" id="PKR77855.1"/>
    </source>
</evidence>
<accession>A0A2I0QU26</accession>
<dbReference type="AlphaFoldDB" id="A0A2I0QU26"/>